<keyword evidence="8" id="KW-1185">Reference proteome</keyword>
<dbReference type="Pfam" id="PF01565">
    <property type="entry name" value="FAD_binding_4"/>
    <property type="match status" value="1"/>
</dbReference>
<dbReference type="EMBL" id="VDFY01000101">
    <property type="protein sequence ID" value="TNH30716.1"/>
    <property type="molecule type" value="Genomic_DNA"/>
</dbReference>
<comment type="cofactor">
    <cofactor evidence="1">
        <name>FAD</name>
        <dbReference type="ChEBI" id="CHEBI:57692"/>
    </cofactor>
</comment>
<dbReference type="InterPro" id="IPR036318">
    <property type="entry name" value="FAD-bd_PCMH-like_sf"/>
</dbReference>
<dbReference type="InterPro" id="IPR012951">
    <property type="entry name" value="BBE"/>
</dbReference>
<dbReference type="GO" id="GO:0071949">
    <property type="term" value="F:FAD binding"/>
    <property type="evidence" value="ECO:0007669"/>
    <property type="project" value="InterPro"/>
</dbReference>
<keyword evidence="5" id="KW-0560">Oxidoreductase</keyword>
<feature type="domain" description="FAD-binding PCMH-type" evidence="6">
    <location>
        <begin position="73"/>
        <end position="248"/>
    </location>
</feature>
<dbReference type="PROSITE" id="PS51318">
    <property type="entry name" value="TAT"/>
    <property type="match status" value="1"/>
</dbReference>
<dbReference type="RefSeq" id="WP_139583392.1">
    <property type="nucleotide sequence ID" value="NZ_VDFY01000101.1"/>
</dbReference>
<comment type="similarity">
    <text evidence="2">Belongs to the oxygen-dependent FAD-linked oxidoreductase family.</text>
</comment>
<dbReference type="Gene3D" id="3.30.465.10">
    <property type="match status" value="1"/>
</dbReference>
<name>A0A5C4QXD5_9ACTN</name>
<dbReference type="OrthoDB" id="9775082at2"/>
<dbReference type="Proteomes" id="UP000306145">
    <property type="component" value="Unassembled WGS sequence"/>
</dbReference>
<evidence type="ECO:0000256" key="5">
    <source>
        <dbReference type="ARBA" id="ARBA00023002"/>
    </source>
</evidence>
<dbReference type="PROSITE" id="PS51387">
    <property type="entry name" value="FAD_PCMH"/>
    <property type="match status" value="1"/>
</dbReference>
<evidence type="ECO:0000256" key="2">
    <source>
        <dbReference type="ARBA" id="ARBA00005466"/>
    </source>
</evidence>
<dbReference type="SUPFAM" id="SSF56176">
    <property type="entry name" value="FAD-binding/transporter-associated domain-like"/>
    <property type="match status" value="1"/>
</dbReference>
<evidence type="ECO:0000259" key="6">
    <source>
        <dbReference type="PROSITE" id="PS51387"/>
    </source>
</evidence>
<evidence type="ECO:0000256" key="4">
    <source>
        <dbReference type="ARBA" id="ARBA00022827"/>
    </source>
</evidence>
<dbReference type="InterPro" id="IPR019546">
    <property type="entry name" value="TAT_signal_bac_arc"/>
</dbReference>
<accession>A0A5C4QXD5</accession>
<dbReference type="AlphaFoldDB" id="A0A5C4QXD5"/>
<dbReference type="InterPro" id="IPR050416">
    <property type="entry name" value="FAD-linked_Oxidoreductase"/>
</dbReference>
<gene>
    <name evidence="7" type="ORF">FHG89_06190</name>
</gene>
<evidence type="ECO:0000256" key="3">
    <source>
        <dbReference type="ARBA" id="ARBA00022630"/>
    </source>
</evidence>
<dbReference type="NCBIfam" id="TIGR01409">
    <property type="entry name" value="TAT_signal_seq"/>
    <property type="match status" value="1"/>
</dbReference>
<evidence type="ECO:0000313" key="8">
    <source>
        <dbReference type="Proteomes" id="UP000306145"/>
    </source>
</evidence>
<dbReference type="Pfam" id="PF10518">
    <property type="entry name" value="TAT_signal"/>
    <property type="match status" value="1"/>
</dbReference>
<dbReference type="GO" id="GO:0016491">
    <property type="term" value="F:oxidoreductase activity"/>
    <property type="evidence" value="ECO:0007669"/>
    <property type="project" value="UniProtKB-KW"/>
</dbReference>
<evidence type="ECO:0000313" key="7">
    <source>
        <dbReference type="EMBL" id="TNH30716.1"/>
    </source>
</evidence>
<proteinExistence type="inferred from homology"/>
<comment type="caution">
    <text evidence="7">The sequence shown here is derived from an EMBL/GenBank/DDBJ whole genome shotgun (WGS) entry which is preliminary data.</text>
</comment>
<keyword evidence="4" id="KW-0274">FAD</keyword>
<dbReference type="InterPro" id="IPR016166">
    <property type="entry name" value="FAD-bd_PCMH"/>
</dbReference>
<dbReference type="Gene3D" id="3.30.43.10">
    <property type="entry name" value="Uridine Diphospho-n-acetylenolpyruvylglucosamine Reductase, domain 2"/>
    <property type="match status" value="1"/>
</dbReference>
<dbReference type="InterPro" id="IPR006311">
    <property type="entry name" value="TAT_signal"/>
</dbReference>
<protein>
    <submittedName>
        <fullName evidence="7">FAD-binding oxidoreductase</fullName>
    </submittedName>
</protein>
<dbReference type="InterPro" id="IPR016167">
    <property type="entry name" value="FAD-bd_PCMH_sub1"/>
</dbReference>
<dbReference type="InterPro" id="IPR016169">
    <property type="entry name" value="FAD-bd_PCMH_sub2"/>
</dbReference>
<dbReference type="Gene3D" id="3.40.462.20">
    <property type="match status" value="1"/>
</dbReference>
<keyword evidence="3" id="KW-0285">Flavoprotein</keyword>
<sequence length="497" mass="53708">MRDLSRRDLLKATAVGAGAVALPGMMVGGSSAFATDGPGPSGATYPPAKLTGRIVRPQSPDYAEASLGWDELFVRYPLVIVFAQETQDVVNALTWARQHDVALRVRSGRHSLEGWSNVDNGIVIDVSELKDVHIDTATRTAKVGAGLNQLEAVTALGEYDLAATTGTEGTVGLSGATLGGGFGFLTRYLGMACDNLIGAEIVVASGVNGAKVLEVDPWNHPDLLWALRGAGNGNFGIVTSLTYKVAPLKSVAYLQATWSGLDDLHGVFDTWQRTAPFTDPRLGSQLEVHPTEILLFAVLAEGSETEARRLLEPILSIGKPEVTVQIGGWGETYAGFQIPNDEEPAKWKFFSQFTREPFPTKAISAIREFMENAPSPDSNFFTQAFGSGAQRQEPFGGAAFPHRDALFYSEPGAGWGTRGEPDSDDAVTPIAQTWIAEFSQALRPYVDGAYVNVPNIGMAEWEKAYWGHNFTRLRKIKAKYDPHNVFQYEQSVPPATS</sequence>
<dbReference type="Pfam" id="PF08031">
    <property type="entry name" value="BBE"/>
    <property type="match status" value="1"/>
</dbReference>
<dbReference type="PANTHER" id="PTHR42973:SF39">
    <property type="entry name" value="FAD-BINDING PCMH-TYPE DOMAIN-CONTAINING PROTEIN"/>
    <property type="match status" value="1"/>
</dbReference>
<evidence type="ECO:0000256" key="1">
    <source>
        <dbReference type="ARBA" id="ARBA00001974"/>
    </source>
</evidence>
<organism evidence="7 8">
    <name type="scientific">Micromonospora orduensis</name>
    <dbReference type="NCBI Taxonomy" id="1420891"/>
    <lineage>
        <taxon>Bacteria</taxon>
        <taxon>Bacillati</taxon>
        <taxon>Actinomycetota</taxon>
        <taxon>Actinomycetes</taxon>
        <taxon>Micromonosporales</taxon>
        <taxon>Micromonosporaceae</taxon>
        <taxon>Micromonospora</taxon>
    </lineage>
</organism>
<reference evidence="7 8" key="1">
    <citation type="submission" date="2019-06" db="EMBL/GenBank/DDBJ databases">
        <title>Micromonospora ordensis sp. nov., isolated from deep marine sediment.</title>
        <authorList>
            <person name="Veyisoglu A."/>
            <person name="Carro L."/>
            <person name="Klenk H.-P."/>
            <person name="Sahin N."/>
        </authorList>
    </citation>
    <scope>NUCLEOTIDE SEQUENCE [LARGE SCALE GENOMIC DNA]</scope>
    <source>
        <strain evidence="7 8">S2509</strain>
    </source>
</reference>
<dbReference type="InterPro" id="IPR006094">
    <property type="entry name" value="Oxid_FAD_bind_N"/>
</dbReference>
<dbReference type="PANTHER" id="PTHR42973">
    <property type="entry name" value="BINDING OXIDOREDUCTASE, PUTATIVE (AFU_ORTHOLOGUE AFUA_1G17690)-RELATED"/>
    <property type="match status" value="1"/>
</dbReference>